<dbReference type="InterPro" id="IPR013785">
    <property type="entry name" value="Aldolase_TIM"/>
</dbReference>
<dbReference type="GO" id="GO:0016491">
    <property type="term" value="F:oxidoreductase activity"/>
    <property type="evidence" value="ECO:0007669"/>
    <property type="project" value="UniProtKB-KW"/>
</dbReference>
<evidence type="ECO:0000256" key="1">
    <source>
        <dbReference type="ARBA" id="ARBA00022630"/>
    </source>
</evidence>
<dbReference type="Pfam" id="PF00724">
    <property type="entry name" value="Oxidored_FMN"/>
    <property type="match status" value="1"/>
</dbReference>
<dbReference type="RefSeq" id="WP_125967532.1">
    <property type="nucleotide sequence ID" value="NZ_QXGK01000002.1"/>
</dbReference>
<organism evidence="4 5">
    <name type="scientific">Bifidobacterium samirii</name>
    <dbReference type="NCBI Taxonomy" id="2306974"/>
    <lineage>
        <taxon>Bacteria</taxon>
        <taxon>Bacillati</taxon>
        <taxon>Actinomycetota</taxon>
        <taxon>Actinomycetes</taxon>
        <taxon>Bifidobacteriales</taxon>
        <taxon>Bifidobacteriaceae</taxon>
        <taxon>Bifidobacterium</taxon>
    </lineage>
</organism>
<reference evidence="4 5" key="1">
    <citation type="submission" date="2018-09" db="EMBL/GenBank/DDBJ databases">
        <title>Characterization of the phylogenetic diversity of five novel species belonging to the genus Bifidobacterium.</title>
        <authorList>
            <person name="Lugli G.A."/>
            <person name="Duranti S."/>
            <person name="Milani C."/>
        </authorList>
    </citation>
    <scope>NUCLEOTIDE SEQUENCE [LARGE SCALE GENOMIC DNA]</scope>
    <source>
        <strain evidence="4 5">2033B</strain>
    </source>
</reference>
<dbReference type="InterPro" id="IPR051799">
    <property type="entry name" value="NADH_flavin_oxidoreductase"/>
</dbReference>
<protein>
    <submittedName>
        <fullName evidence="4">NADH-dependent oxidoreductase</fullName>
    </submittedName>
</protein>
<keyword evidence="2" id="KW-0560">Oxidoreductase</keyword>
<sequence>MTRTLTEPVTLRHGAVITNRIAMAPMQTSSGRRNGFVSDETIDYYAARSQAAGLLITEFHYVSENGGPCYNPGYPEQLAAYSDAHLDGLRRLAAALKKDGNKAVLQIHHGGYQAVGRALSGEDVLAVSGGDYPFLRYPVREMTEVEIEDVIADFGRATRRAIEAGFDGVEIHGANHYLLQQFFSATSNRRTDRWGGSLEARMRFPLAVVDEVMRVVDEQAPDGFIVGYRISPEELHDDQAGYTYRESMQLVAEIVRRGLDYIHLSLWHGYASGPADTDESYAALFRRVLDDETKLIVVGNVFSEEAAADAIANYGDLIAVGRGTLVDPRFAAKVMDGRGDEIRHEITPEALAETAWTSGLHEAFTRGDALGLQPLPGGESIRHLHTGRYDMKGLFRK</sequence>
<dbReference type="Gene3D" id="3.20.20.70">
    <property type="entry name" value="Aldolase class I"/>
    <property type="match status" value="1"/>
</dbReference>
<accession>A0A430FW04</accession>
<dbReference type="EMBL" id="QXGK01000002">
    <property type="protein sequence ID" value="RSX58371.1"/>
    <property type="molecule type" value="Genomic_DNA"/>
</dbReference>
<dbReference type="CDD" id="cd04735">
    <property type="entry name" value="OYE_like_4_FMN"/>
    <property type="match status" value="1"/>
</dbReference>
<gene>
    <name evidence="4" type="ORF">D2E24_0249</name>
</gene>
<evidence type="ECO:0000313" key="4">
    <source>
        <dbReference type="EMBL" id="RSX58371.1"/>
    </source>
</evidence>
<dbReference type="Proteomes" id="UP000287470">
    <property type="component" value="Unassembled WGS sequence"/>
</dbReference>
<evidence type="ECO:0000313" key="5">
    <source>
        <dbReference type="Proteomes" id="UP000287470"/>
    </source>
</evidence>
<feature type="domain" description="NADH:flavin oxidoreductase/NADH oxidase N-terminal" evidence="3">
    <location>
        <begin position="5"/>
        <end position="340"/>
    </location>
</feature>
<comment type="caution">
    <text evidence="4">The sequence shown here is derived from an EMBL/GenBank/DDBJ whole genome shotgun (WGS) entry which is preliminary data.</text>
</comment>
<keyword evidence="1" id="KW-0285">Flavoprotein</keyword>
<dbReference type="PANTHER" id="PTHR43656:SF2">
    <property type="entry name" value="BINDING OXIDOREDUCTASE, PUTATIVE (AFU_ORTHOLOGUE AFUA_2G08260)-RELATED"/>
    <property type="match status" value="1"/>
</dbReference>
<name>A0A430FW04_9BIFI</name>
<dbReference type="OrthoDB" id="3169239at2"/>
<dbReference type="PANTHER" id="PTHR43656">
    <property type="entry name" value="BINDING OXIDOREDUCTASE, PUTATIVE (AFU_ORTHOLOGUE AFUA_2G08260)-RELATED"/>
    <property type="match status" value="1"/>
</dbReference>
<dbReference type="AlphaFoldDB" id="A0A430FW04"/>
<dbReference type="GO" id="GO:0010181">
    <property type="term" value="F:FMN binding"/>
    <property type="evidence" value="ECO:0007669"/>
    <property type="project" value="InterPro"/>
</dbReference>
<dbReference type="SUPFAM" id="SSF51395">
    <property type="entry name" value="FMN-linked oxidoreductases"/>
    <property type="match status" value="1"/>
</dbReference>
<proteinExistence type="predicted"/>
<evidence type="ECO:0000256" key="2">
    <source>
        <dbReference type="ARBA" id="ARBA00023002"/>
    </source>
</evidence>
<evidence type="ECO:0000259" key="3">
    <source>
        <dbReference type="Pfam" id="PF00724"/>
    </source>
</evidence>
<dbReference type="InterPro" id="IPR001155">
    <property type="entry name" value="OxRdtase_FMN_N"/>
</dbReference>
<keyword evidence="5" id="KW-1185">Reference proteome</keyword>